<proteinExistence type="predicted"/>
<dbReference type="InterPro" id="IPR042113">
    <property type="entry name" value="P_AcTrfase_dom1"/>
</dbReference>
<evidence type="ECO:0000259" key="4">
    <source>
        <dbReference type="Pfam" id="PF01515"/>
    </source>
</evidence>
<comment type="function">
    <text evidence="3">Involved in acetate metabolism.</text>
</comment>
<dbReference type="InterPro" id="IPR050500">
    <property type="entry name" value="Phos_Acetyltrans/Butyryltrans"/>
</dbReference>
<dbReference type="Gene3D" id="3.40.50.10950">
    <property type="match status" value="1"/>
</dbReference>
<dbReference type="InterPro" id="IPR027417">
    <property type="entry name" value="P-loop_NTPase"/>
</dbReference>
<keyword evidence="7" id="KW-1185">Reference proteome</keyword>
<dbReference type="Pfam" id="PF13500">
    <property type="entry name" value="AAA_26"/>
    <property type="match status" value="1"/>
</dbReference>
<dbReference type="Gene3D" id="3.40.50.10750">
    <property type="entry name" value="Isocitrate/Isopropylmalate dehydrogenase-like"/>
    <property type="match status" value="1"/>
</dbReference>
<accession>A0ABQ6IMA0</accession>
<dbReference type="Gene3D" id="3.40.1390.20">
    <property type="entry name" value="HprK N-terminal domain-like"/>
    <property type="match status" value="1"/>
</dbReference>
<organism evidence="6 7">
    <name type="scientific">Mobilicoccus caccae</name>
    <dbReference type="NCBI Taxonomy" id="1859295"/>
    <lineage>
        <taxon>Bacteria</taxon>
        <taxon>Bacillati</taxon>
        <taxon>Actinomycetota</taxon>
        <taxon>Actinomycetes</taxon>
        <taxon>Micrococcales</taxon>
        <taxon>Dermatophilaceae</taxon>
        <taxon>Mobilicoccus</taxon>
    </lineage>
</organism>
<name>A0ABQ6IMA0_9MICO</name>
<dbReference type="CDD" id="cd03109">
    <property type="entry name" value="DTBS"/>
    <property type="match status" value="1"/>
</dbReference>
<evidence type="ECO:0000313" key="6">
    <source>
        <dbReference type="EMBL" id="GMA38475.1"/>
    </source>
</evidence>
<dbReference type="InterPro" id="IPR028979">
    <property type="entry name" value="Ser_kin/Pase_Hpr-like_N_sf"/>
</dbReference>
<dbReference type="SUPFAM" id="SSF52540">
    <property type="entry name" value="P-loop containing nucleoside triphosphate hydrolases"/>
    <property type="match status" value="1"/>
</dbReference>
<dbReference type="PANTHER" id="PTHR43356">
    <property type="entry name" value="PHOSPHATE ACETYLTRANSFERASE"/>
    <property type="match status" value="1"/>
</dbReference>
<keyword evidence="2" id="KW-0012">Acyltransferase</keyword>
<evidence type="ECO:0000313" key="7">
    <source>
        <dbReference type="Proteomes" id="UP001157126"/>
    </source>
</evidence>
<dbReference type="SUPFAM" id="SSF53659">
    <property type="entry name" value="Isocitrate/Isopropylmalate dehydrogenase-like"/>
    <property type="match status" value="1"/>
</dbReference>
<sequence length="679" mass="71959">MSLRIVVVPINHGAGVTTACLGLAHALDRQRVSVGYIKPFGRAAADGEDPSAELFRLATPLRPAPPIPFTHVEAMLAAGRDDELMEEVLALAADTIGAHKVTIVEGVARELRSAHSTRLNVEIARSLDAEVLFVASAADTNPERLVHQVSAMAQGYRVPGDERVIGIVLNHIPLGQDDGRYERALEEAGYRTVCSLVHRPEFARPRVRDIVHQLGFEVLNAGDDRRRIAGAIVAAQSLPGFLAHLDDERLVIVPGDRHEVLLSAALAEQSGTRLAAVLLTAGIRPDADVMRLCRPALQEGLPILLTDDLTFEATSRVVSLDPGIPADDEDRARLVMRGAADAFDDVWLAEVPNRSCVRRLTPAGFRLAMATSVAKGDLRIGLTDGDTPRVVRAALSLHERGLLRCMLVGDPERVEAIVTQSGATVPPGLRVIDPGAVEPAEARRLEQVAREAGSRSSTTADLAPTDSLIVGLDLLARGEIDGLVTGLSHDHQDVVALAEAVIGHQEEIPLLTSVHVLNLPNEVVIFTDCFLNEHPSSEELALIALSGVAAAESIGMEARVALVTGPRSDPDASQRIAGAVQAIRDRRPDLQVEGPVTLDRASRRVKAGEGGGNASVFAFADLATAESSLTAVSRDADVSTYGPAIIGLRRPVNVLAPTASALEIADMVVGTAHQSGEAG</sequence>
<dbReference type="InterPro" id="IPR002505">
    <property type="entry name" value="PTA_PTB"/>
</dbReference>
<gene>
    <name evidence="6" type="primary">pta_1</name>
    <name evidence="6" type="ORF">GCM10025883_05200</name>
</gene>
<protein>
    <submittedName>
        <fullName evidence="6">Phosphate acetyltransferase</fullName>
    </submittedName>
</protein>
<dbReference type="SUPFAM" id="SSF75138">
    <property type="entry name" value="HprK N-terminal domain-like"/>
    <property type="match status" value="1"/>
</dbReference>
<evidence type="ECO:0000256" key="3">
    <source>
        <dbReference type="ARBA" id="ARBA00049955"/>
    </source>
</evidence>
<dbReference type="PANTHER" id="PTHR43356:SF3">
    <property type="entry name" value="PHOSPHATE ACETYLTRANSFERASE"/>
    <property type="match status" value="1"/>
</dbReference>
<dbReference type="Proteomes" id="UP001157126">
    <property type="component" value="Unassembled WGS sequence"/>
</dbReference>
<reference evidence="7" key="1">
    <citation type="journal article" date="2019" name="Int. J. Syst. Evol. Microbiol.">
        <title>The Global Catalogue of Microorganisms (GCM) 10K type strain sequencing project: providing services to taxonomists for standard genome sequencing and annotation.</title>
        <authorList>
            <consortium name="The Broad Institute Genomics Platform"/>
            <consortium name="The Broad Institute Genome Sequencing Center for Infectious Disease"/>
            <person name="Wu L."/>
            <person name="Ma J."/>
        </authorList>
    </citation>
    <scope>NUCLEOTIDE SEQUENCE [LARGE SCALE GENOMIC DNA]</scope>
    <source>
        <strain evidence="7">NBRC 113072</strain>
    </source>
</reference>
<dbReference type="Pfam" id="PF07085">
    <property type="entry name" value="DRTGG"/>
    <property type="match status" value="1"/>
</dbReference>
<dbReference type="InterPro" id="IPR042112">
    <property type="entry name" value="P_AcTrfase_dom2"/>
</dbReference>
<evidence type="ECO:0000259" key="5">
    <source>
        <dbReference type="Pfam" id="PF07085"/>
    </source>
</evidence>
<dbReference type="Gene3D" id="3.40.50.300">
    <property type="entry name" value="P-loop containing nucleotide triphosphate hydrolases"/>
    <property type="match status" value="1"/>
</dbReference>
<dbReference type="InterPro" id="IPR010766">
    <property type="entry name" value="DRTGG"/>
</dbReference>
<dbReference type="EMBL" id="BSUO01000001">
    <property type="protein sequence ID" value="GMA38475.1"/>
    <property type="molecule type" value="Genomic_DNA"/>
</dbReference>
<evidence type="ECO:0000256" key="2">
    <source>
        <dbReference type="ARBA" id="ARBA00023315"/>
    </source>
</evidence>
<feature type="domain" description="DRTGG" evidence="5">
    <location>
        <begin position="209"/>
        <end position="317"/>
    </location>
</feature>
<dbReference type="Pfam" id="PF01515">
    <property type="entry name" value="PTA_PTB"/>
    <property type="match status" value="1"/>
</dbReference>
<dbReference type="PROSITE" id="PS51257">
    <property type="entry name" value="PROKAR_LIPOPROTEIN"/>
    <property type="match status" value="1"/>
</dbReference>
<keyword evidence="1" id="KW-0808">Transferase</keyword>
<feature type="domain" description="Phosphate acetyl/butaryl transferase" evidence="4">
    <location>
        <begin position="374"/>
        <end position="671"/>
    </location>
</feature>
<comment type="caution">
    <text evidence="6">The sequence shown here is derived from an EMBL/GenBank/DDBJ whole genome shotgun (WGS) entry which is preliminary data.</text>
</comment>
<dbReference type="RefSeq" id="WP_284302544.1">
    <property type="nucleotide sequence ID" value="NZ_BSUO01000001.1"/>
</dbReference>
<evidence type="ECO:0000256" key="1">
    <source>
        <dbReference type="ARBA" id="ARBA00022679"/>
    </source>
</evidence>